<accession>A0A7X2N1Y6</accession>
<keyword evidence="3" id="KW-0812">Transmembrane</keyword>
<name>A0A7X2N1Y6_9FIRM</name>
<dbReference type="InterPro" id="IPR023365">
    <property type="entry name" value="Sortase_dom-sf"/>
</dbReference>
<protein>
    <submittedName>
        <fullName evidence="4">Class C sortase</fullName>
    </submittedName>
</protein>
<dbReference type="Proteomes" id="UP000470082">
    <property type="component" value="Unassembled WGS sequence"/>
</dbReference>
<feature type="active site" description="Proton donor/acceptor" evidence="2">
    <location>
        <position position="148"/>
    </location>
</feature>
<feature type="transmembrane region" description="Helical" evidence="3">
    <location>
        <begin position="249"/>
        <end position="268"/>
    </location>
</feature>
<keyword evidence="1" id="KW-0378">Hydrolase</keyword>
<dbReference type="SUPFAM" id="SSF63817">
    <property type="entry name" value="Sortase"/>
    <property type="match status" value="1"/>
</dbReference>
<feature type="active site" description="Acyl-thioester intermediate" evidence="2">
    <location>
        <position position="210"/>
    </location>
</feature>
<evidence type="ECO:0000256" key="2">
    <source>
        <dbReference type="PIRSR" id="PIRSR605754-1"/>
    </source>
</evidence>
<evidence type="ECO:0000256" key="1">
    <source>
        <dbReference type="ARBA" id="ARBA00022801"/>
    </source>
</evidence>
<proteinExistence type="predicted"/>
<sequence>MKKKSGWTTGLLFLILLVGLSLLLYPSFSDYYNSFHQTQAIASYSSQVQKLDESKTLELKESAVLYNESLVHKTNRFHLSEEEEKEYESLLDVTGTGIMGYIEISKIRCTLPIYHGTEDAVLQIAIGHIPGSSLPVGGESTHCVLSGHRGLPSAKLFSKLDQLEEGDTFVLRVLDEVLTYEVDQILIVEPQEVNSLQIEEGKDLCTLVTCTPYGVNTHRLLVRGHRIENLKDSLYARITADATQVDPMIVAPILSIPLFLILILILLIPGKRD</sequence>
<dbReference type="NCBIfam" id="NF033745">
    <property type="entry name" value="class_C_sortase"/>
    <property type="match status" value="1"/>
</dbReference>
<keyword evidence="3" id="KW-1133">Transmembrane helix</keyword>
<dbReference type="Pfam" id="PF04203">
    <property type="entry name" value="Sortase"/>
    <property type="match status" value="1"/>
</dbReference>
<dbReference type="CDD" id="cd05827">
    <property type="entry name" value="Sortase_C"/>
    <property type="match status" value="1"/>
</dbReference>
<dbReference type="InterPro" id="IPR042002">
    <property type="entry name" value="Sortase_C"/>
</dbReference>
<dbReference type="InterPro" id="IPR005754">
    <property type="entry name" value="Sortase"/>
</dbReference>
<dbReference type="Gene3D" id="2.40.260.10">
    <property type="entry name" value="Sortase"/>
    <property type="match status" value="1"/>
</dbReference>
<dbReference type="GO" id="GO:0016787">
    <property type="term" value="F:hydrolase activity"/>
    <property type="evidence" value="ECO:0007669"/>
    <property type="project" value="UniProtKB-KW"/>
</dbReference>
<dbReference type="NCBIfam" id="TIGR01076">
    <property type="entry name" value="sortase_fam"/>
    <property type="match status" value="1"/>
</dbReference>
<reference evidence="4 5" key="1">
    <citation type="submission" date="2019-08" db="EMBL/GenBank/DDBJ databases">
        <title>In-depth cultivation of the pig gut microbiome towards novel bacterial diversity and tailored functional studies.</title>
        <authorList>
            <person name="Wylensek D."/>
            <person name="Hitch T.C.A."/>
            <person name="Clavel T."/>
        </authorList>
    </citation>
    <scope>NUCLEOTIDE SEQUENCE [LARGE SCALE GENOMIC DNA]</scope>
    <source>
        <strain evidence="4 5">LKV-178-WT-2G</strain>
    </source>
</reference>
<dbReference type="AlphaFoldDB" id="A0A7X2N1Y6"/>
<keyword evidence="5" id="KW-1185">Reference proteome</keyword>
<comment type="caution">
    <text evidence="4">The sequence shown here is derived from an EMBL/GenBank/DDBJ whole genome shotgun (WGS) entry which is preliminary data.</text>
</comment>
<organism evidence="4 5">
    <name type="scientific">Floccifex porci</name>
    <dbReference type="NCBI Taxonomy" id="2606629"/>
    <lineage>
        <taxon>Bacteria</taxon>
        <taxon>Bacillati</taxon>
        <taxon>Bacillota</taxon>
        <taxon>Erysipelotrichia</taxon>
        <taxon>Erysipelotrichales</taxon>
        <taxon>Erysipelotrichaceae</taxon>
        <taxon>Floccifex</taxon>
    </lineage>
</organism>
<dbReference type="EMBL" id="VUMM01000002">
    <property type="protein sequence ID" value="MSS00937.1"/>
    <property type="molecule type" value="Genomic_DNA"/>
</dbReference>
<gene>
    <name evidence="4" type="ORF">FYJ50_02185</name>
</gene>
<evidence type="ECO:0000256" key="3">
    <source>
        <dbReference type="SAM" id="Phobius"/>
    </source>
</evidence>
<dbReference type="RefSeq" id="WP_154459404.1">
    <property type="nucleotide sequence ID" value="NZ_JBJEEW010000046.1"/>
</dbReference>
<evidence type="ECO:0000313" key="5">
    <source>
        <dbReference type="Proteomes" id="UP000470082"/>
    </source>
</evidence>
<keyword evidence="3" id="KW-0472">Membrane</keyword>
<evidence type="ECO:0000313" key="4">
    <source>
        <dbReference type="EMBL" id="MSS00937.1"/>
    </source>
</evidence>